<evidence type="ECO:0000256" key="4">
    <source>
        <dbReference type="ARBA" id="ARBA00023163"/>
    </source>
</evidence>
<dbReference type="Pfam" id="PF26575">
    <property type="entry name" value="HHO5_N"/>
    <property type="match status" value="1"/>
</dbReference>
<dbReference type="PANTHER" id="PTHR31003:SF28">
    <property type="entry name" value="HTH MYB-TYPE DOMAIN-CONTAINING PROTEIN"/>
    <property type="match status" value="1"/>
</dbReference>
<reference evidence="8 9" key="1">
    <citation type="submission" date="2020-10" db="EMBL/GenBank/DDBJ databases">
        <title>Plant Genome Project.</title>
        <authorList>
            <person name="Zhang R.-G."/>
        </authorList>
    </citation>
    <scope>NUCLEOTIDE SEQUENCE [LARGE SCALE GENOMIC DNA]</scope>
    <source>
        <strain evidence="8">FAFU-HL-1</strain>
        <tissue evidence="8">Leaf</tissue>
    </source>
</reference>
<keyword evidence="4" id="KW-0804">Transcription</keyword>
<dbReference type="FunFam" id="1.10.10.60:FF:000007">
    <property type="entry name" value="Two-component response regulator"/>
    <property type="match status" value="1"/>
</dbReference>
<dbReference type="InterPro" id="IPR009057">
    <property type="entry name" value="Homeodomain-like_sf"/>
</dbReference>
<evidence type="ECO:0000256" key="1">
    <source>
        <dbReference type="ARBA" id="ARBA00004123"/>
    </source>
</evidence>
<proteinExistence type="predicted"/>
<dbReference type="Gene3D" id="1.10.10.60">
    <property type="entry name" value="Homeodomain-like"/>
    <property type="match status" value="1"/>
</dbReference>
<keyword evidence="9" id="KW-1185">Reference proteome</keyword>
<keyword evidence="2" id="KW-0805">Transcription regulation</keyword>
<dbReference type="PANTHER" id="PTHR31003">
    <property type="entry name" value="MYB FAMILY TRANSCRIPTION FACTOR"/>
    <property type="match status" value="1"/>
</dbReference>
<evidence type="ECO:0000256" key="2">
    <source>
        <dbReference type="ARBA" id="ARBA00023015"/>
    </source>
</evidence>
<feature type="domain" description="HTH myb-type" evidence="7">
    <location>
        <begin position="182"/>
        <end position="240"/>
    </location>
</feature>
<dbReference type="InterPro" id="IPR006447">
    <property type="entry name" value="Myb_dom_plants"/>
</dbReference>
<dbReference type="SUPFAM" id="SSF46689">
    <property type="entry name" value="Homeodomain-like"/>
    <property type="match status" value="1"/>
</dbReference>
<dbReference type="GO" id="GO:0003677">
    <property type="term" value="F:DNA binding"/>
    <property type="evidence" value="ECO:0007669"/>
    <property type="project" value="UniProtKB-KW"/>
</dbReference>
<evidence type="ECO:0000256" key="5">
    <source>
        <dbReference type="ARBA" id="ARBA00023242"/>
    </source>
</evidence>
<gene>
    <name evidence="8" type="ORF">SADUNF_Sadunf17G0097600</name>
</gene>
<dbReference type="InterPro" id="IPR017930">
    <property type="entry name" value="Myb_dom"/>
</dbReference>
<dbReference type="AlphaFoldDB" id="A0A835MK49"/>
<dbReference type="EMBL" id="JADGMS010000017">
    <property type="protein sequence ID" value="KAF9663876.1"/>
    <property type="molecule type" value="Genomic_DNA"/>
</dbReference>
<evidence type="ECO:0000256" key="3">
    <source>
        <dbReference type="ARBA" id="ARBA00023125"/>
    </source>
</evidence>
<dbReference type="GO" id="GO:0003700">
    <property type="term" value="F:DNA-binding transcription factor activity"/>
    <property type="evidence" value="ECO:0007669"/>
    <property type="project" value="InterPro"/>
</dbReference>
<dbReference type="OrthoDB" id="60033at2759"/>
<sequence>MSSSSAGCSSNLKPSYVPRTISNLLKEASKIENFSDRLLVLNDHLEKHQEELSTIEPFKRDLPQCMLLLMDGIEILKKEIMSLKNGMISASNEKAIVEFLSMKSISAQLCQLNHEDKKQKTTLQDTGKNLDCSIIPQSSSMAAARQPAREVTEGTGYGGLNPRASDEAMNFQSKSLYKPIWRKHRRSWTPELHGRFVEALEYLGGPQVATPKQIRNVMKVERLTNDQVKSHLQKYRVSSRRASADIADPVKSVEKF</sequence>
<dbReference type="InterPro" id="IPR044787">
    <property type="entry name" value="HHO5-like"/>
</dbReference>
<feature type="coiled-coil region" evidence="6">
    <location>
        <begin position="31"/>
        <end position="93"/>
    </location>
</feature>
<protein>
    <recommendedName>
        <fullName evidence="7">HTH myb-type domain-containing protein</fullName>
    </recommendedName>
</protein>
<dbReference type="PROSITE" id="PS51294">
    <property type="entry name" value="HTH_MYB"/>
    <property type="match status" value="1"/>
</dbReference>
<dbReference type="InterPro" id="IPR058673">
    <property type="entry name" value="HHO5-like_N"/>
</dbReference>
<comment type="caution">
    <text evidence="8">The sequence shown here is derived from an EMBL/GenBank/DDBJ whole genome shotgun (WGS) entry which is preliminary data.</text>
</comment>
<keyword evidence="3" id="KW-0238">DNA-binding</keyword>
<dbReference type="NCBIfam" id="TIGR01557">
    <property type="entry name" value="myb_SHAQKYF"/>
    <property type="match status" value="1"/>
</dbReference>
<evidence type="ECO:0000313" key="8">
    <source>
        <dbReference type="EMBL" id="KAF9663876.1"/>
    </source>
</evidence>
<evidence type="ECO:0000256" key="6">
    <source>
        <dbReference type="SAM" id="Coils"/>
    </source>
</evidence>
<name>A0A835MK49_9ROSI</name>
<comment type="subcellular location">
    <subcellularLocation>
        <location evidence="1">Nucleus</location>
    </subcellularLocation>
</comment>
<keyword evidence="6" id="KW-0175">Coiled coil</keyword>
<keyword evidence="5" id="KW-0539">Nucleus</keyword>
<dbReference type="GO" id="GO:0005634">
    <property type="term" value="C:nucleus"/>
    <property type="evidence" value="ECO:0007669"/>
    <property type="project" value="UniProtKB-SubCell"/>
</dbReference>
<organism evidence="8 9">
    <name type="scientific">Salix dunnii</name>
    <dbReference type="NCBI Taxonomy" id="1413687"/>
    <lineage>
        <taxon>Eukaryota</taxon>
        <taxon>Viridiplantae</taxon>
        <taxon>Streptophyta</taxon>
        <taxon>Embryophyta</taxon>
        <taxon>Tracheophyta</taxon>
        <taxon>Spermatophyta</taxon>
        <taxon>Magnoliopsida</taxon>
        <taxon>eudicotyledons</taxon>
        <taxon>Gunneridae</taxon>
        <taxon>Pentapetalae</taxon>
        <taxon>rosids</taxon>
        <taxon>fabids</taxon>
        <taxon>Malpighiales</taxon>
        <taxon>Salicaceae</taxon>
        <taxon>Saliceae</taxon>
        <taxon>Salix</taxon>
    </lineage>
</organism>
<evidence type="ECO:0000313" key="9">
    <source>
        <dbReference type="Proteomes" id="UP000657918"/>
    </source>
</evidence>
<evidence type="ECO:0000259" key="7">
    <source>
        <dbReference type="PROSITE" id="PS51294"/>
    </source>
</evidence>
<accession>A0A835MK49</accession>
<dbReference type="Proteomes" id="UP000657918">
    <property type="component" value="Unassembled WGS sequence"/>
</dbReference>